<dbReference type="Pfam" id="PF10536">
    <property type="entry name" value="PMD"/>
    <property type="match status" value="1"/>
</dbReference>
<feature type="region of interest" description="Disordered" evidence="1">
    <location>
        <begin position="1"/>
        <end position="43"/>
    </location>
</feature>
<feature type="compositionally biased region" description="Basic residues" evidence="1">
    <location>
        <begin position="567"/>
        <end position="576"/>
    </location>
</feature>
<feature type="compositionally biased region" description="Gly residues" evidence="1">
    <location>
        <begin position="11"/>
        <end position="23"/>
    </location>
</feature>
<evidence type="ECO:0000313" key="3">
    <source>
        <dbReference type="EMBL" id="SPD29211.1"/>
    </source>
</evidence>
<reference evidence="3" key="1">
    <citation type="submission" date="2018-02" db="EMBL/GenBank/DDBJ databases">
        <authorList>
            <person name="Cohen D.B."/>
            <person name="Kent A.D."/>
        </authorList>
    </citation>
    <scope>NUCLEOTIDE SEQUENCE</scope>
</reference>
<dbReference type="InterPro" id="IPR044824">
    <property type="entry name" value="MAIN-like"/>
</dbReference>
<feature type="compositionally biased region" description="Low complexity" evidence="1">
    <location>
        <begin position="662"/>
        <end position="678"/>
    </location>
</feature>
<feature type="compositionally biased region" description="Low complexity" evidence="1">
    <location>
        <begin position="702"/>
        <end position="717"/>
    </location>
</feature>
<feature type="compositionally biased region" description="Polar residues" evidence="1">
    <location>
        <begin position="548"/>
        <end position="559"/>
    </location>
</feature>
<feature type="compositionally biased region" description="Basic and acidic residues" evidence="1">
    <location>
        <begin position="625"/>
        <end position="640"/>
    </location>
</feature>
<dbReference type="AlphaFoldDB" id="A0A2N9IYS7"/>
<feature type="region of interest" description="Disordered" evidence="1">
    <location>
        <begin position="485"/>
        <end position="535"/>
    </location>
</feature>
<evidence type="ECO:0000259" key="2">
    <source>
        <dbReference type="Pfam" id="PF10536"/>
    </source>
</evidence>
<feature type="region of interest" description="Disordered" evidence="1">
    <location>
        <begin position="616"/>
        <end position="643"/>
    </location>
</feature>
<feature type="region of interest" description="Disordered" evidence="1">
    <location>
        <begin position="662"/>
        <end position="690"/>
    </location>
</feature>
<dbReference type="EMBL" id="OIVN01006263">
    <property type="protein sequence ID" value="SPD29211.1"/>
    <property type="molecule type" value="Genomic_DNA"/>
</dbReference>
<proteinExistence type="predicted"/>
<gene>
    <name evidence="3" type="ORF">FSB_LOCUS57093</name>
</gene>
<dbReference type="GO" id="GO:0010073">
    <property type="term" value="P:meristem maintenance"/>
    <property type="evidence" value="ECO:0007669"/>
    <property type="project" value="InterPro"/>
</dbReference>
<name>A0A2N9IYS7_FAGSY</name>
<sequence>MASSSKRSTRGRGGTFSGEGGPSTTGRGLARGSEDNSDSSDSVLGSLEPHGDILDWEWLVIREDAAADVVWAPDFREIRDLQIQRNEMLAVPLVFDFQCSRAIKWADWIDSELADREFCDRLEQAGVLRSILILRCSNMYYDIEALRQLVQRWCPSTHTFFFAHGEMTVTLENIENHWLLPILDYIRQKNIALGTQVARFNPWMEHFNRVEDPLIRRAAFVAYWLSKCVFGEHPAYSIKTLYFPPAVRIAVGSKFYDHSLIPSLDSESKVCWRPYGITHRSFVYESVMSGFRDVEAQDCTLIAGDVRSLTYLSATNAGWLPVLSSGGFQFMAYSAHRVRRQFGFDQKIPVVMGVVAGEIPTINPFLKNRAFAYSSGVAPRVMIPNGNRVGIYIAGMVNYWRELMTAMVEFRNSGKGDISQLLESYASPLPHPRLFVATNTMTTYANRESLGYAVWYHEDSQWVIYGNHYPPLWLRDHSHISALGKVPSSRGRRTAFAGTSTAKGKQSSKSKKREAPSKGSPVQASKKRKTNAAKGSKEVLVLKIAVQSPSPAGESSAQGVSAPVSKKPVRKTRAGKRTFVSPAFPSVPSSIGRTRSCALSNELTRLVVFLIEIPDDLSSSSSSSSDRDDPSGTAVERAESEDIEIAATETVSGAGDFAADASSVDIGTTSSTSSGEEGMVSRTSAEEDEVSMDELRAVEAVFDSDSSASASKPKSAEGTVEEHATVGVITSAERVVETIPIAITSGGGTWYCSLHLVIMAPAVSAAAIVQESETTPAAVGEVPGNEEVTAHIPDASEGNNIVDSIPINENLVIGTDSSIDVVQVEHAEVAASEDPVQADVIPGSDVPVIEEELAQGPVDDIDMADAHDSYDEVLAETEDHVAGAQAADIEVTAPVTAHASPTETAGSGNEAVAEKERRHQTAAVESAIKGQPRVAVYCQGLFSRMVLVELRAAEAHVAALRDALNVVAPNPWDLAFARRASAESDVGSALHDLLA</sequence>
<protein>
    <recommendedName>
        <fullName evidence="2">Aminotransferase-like plant mobile domain-containing protein</fullName>
    </recommendedName>
</protein>
<dbReference type="PANTHER" id="PTHR46033">
    <property type="entry name" value="PROTEIN MAIN-LIKE 2"/>
    <property type="match status" value="1"/>
</dbReference>
<evidence type="ECO:0000256" key="1">
    <source>
        <dbReference type="SAM" id="MobiDB-lite"/>
    </source>
</evidence>
<dbReference type="InterPro" id="IPR019557">
    <property type="entry name" value="AminoTfrase-like_pln_mobile"/>
</dbReference>
<feature type="region of interest" description="Disordered" evidence="1">
    <location>
        <begin position="702"/>
        <end position="722"/>
    </location>
</feature>
<feature type="region of interest" description="Disordered" evidence="1">
    <location>
        <begin position="548"/>
        <end position="577"/>
    </location>
</feature>
<feature type="domain" description="Aminotransferase-like plant mobile" evidence="2">
    <location>
        <begin position="138"/>
        <end position="254"/>
    </location>
</feature>
<organism evidence="3">
    <name type="scientific">Fagus sylvatica</name>
    <name type="common">Beechnut</name>
    <dbReference type="NCBI Taxonomy" id="28930"/>
    <lineage>
        <taxon>Eukaryota</taxon>
        <taxon>Viridiplantae</taxon>
        <taxon>Streptophyta</taxon>
        <taxon>Embryophyta</taxon>
        <taxon>Tracheophyta</taxon>
        <taxon>Spermatophyta</taxon>
        <taxon>Magnoliopsida</taxon>
        <taxon>eudicotyledons</taxon>
        <taxon>Gunneridae</taxon>
        <taxon>Pentapetalae</taxon>
        <taxon>rosids</taxon>
        <taxon>fabids</taxon>
        <taxon>Fagales</taxon>
        <taxon>Fagaceae</taxon>
        <taxon>Fagus</taxon>
    </lineage>
</organism>
<accession>A0A2N9IYS7</accession>
<dbReference type="PANTHER" id="PTHR46033:SF67">
    <property type="entry name" value="AMINOTRANSFERASE-LIKE, PLANT MOBILE DOMAIN FAMILY PROTEIN"/>
    <property type="match status" value="1"/>
</dbReference>